<organism evidence="6 7">
    <name type="scientific">Treponema bryantii</name>
    <dbReference type="NCBI Taxonomy" id="163"/>
    <lineage>
        <taxon>Bacteria</taxon>
        <taxon>Pseudomonadati</taxon>
        <taxon>Spirochaetota</taxon>
        <taxon>Spirochaetia</taxon>
        <taxon>Spirochaetales</taxon>
        <taxon>Treponemataceae</taxon>
        <taxon>Treponema</taxon>
    </lineage>
</organism>
<keyword evidence="2 5" id="KW-0812">Transmembrane</keyword>
<name>A0A1H9EBP8_9SPIR</name>
<dbReference type="AlphaFoldDB" id="A0A1H9EBP8"/>
<proteinExistence type="predicted"/>
<feature type="transmembrane region" description="Helical" evidence="5">
    <location>
        <begin position="246"/>
        <end position="265"/>
    </location>
</feature>
<dbReference type="InterPro" id="IPR003339">
    <property type="entry name" value="ABC/ECF_trnsptr_transmembrane"/>
</dbReference>
<accession>A0A1H9EBP8</accession>
<feature type="transmembrane region" description="Helical" evidence="5">
    <location>
        <begin position="67"/>
        <end position="87"/>
    </location>
</feature>
<dbReference type="PANTHER" id="PTHR33514">
    <property type="entry name" value="PROTEIN ABCI12, CHLOROPLASTIC"/>
    <property type="match status" value="1"/>
</dbReference>
<dbReference type="Pfam" id="PF02361">
    <property type="entry name" value="CbiQ"/>
    <property type="match status" value="1"/>
</dbReference>
<evidence type="ECO:0000313" key="6">
    <source>
        <dbReference type="EMBL" id="SEQ23174.1"/>
    </source>
</evidence>
<reference evidence="6 7" key="1">
    <citation type="submission" date="2016-10" db="EMBL/GenBank/DDBJ databases">
        <authorList>
            <person name="de Groot N.N."/>
        </authorList>
    </citation>
    <scope>NUCLEOTIDE SEQUENCE [LARGE SCALE GENOMIC DNA]</scope>
    <source>
        <strain evidence="6 7">B25</strain>
    </source>
</reference>
<keyword evidence="7" id="KW-1185">Reference proteome</keyword>
<dbReference type="EMBL" id="FOFU01000003">
    <property type="protein sequence ID" value="SEQ23174.1"/>
    <property type="molecule type" value="Genomic_DNA"/>
</dbReference>
<sequence length="277" mass="32068">MAKIISYVEKDCFIHRLSGLTKLIFFLLWTITSMLTYDTRVLAAMLVISIICFKLSKTDWKQVRSIFIFILVFLILNVLAIFLFSPYEGCKIYGSRTELFHIAGNYTLTFEQLFYELNIILKYLTIVPSVFMFITSTNPSEFAASLNRIKLPYTICYSVAISLRYVPDVQSDFNKIKNAQEARGIEMSSKANIFSRLFNMSAILFPLIFSSMEKIDSVSNAMELRGFGKEKKRSWYSAKELKSSDWIIIILTILLSGLALFVTYFDGSRFWYPSTFW</sequence>
<dbReference type="GO" id="GO:0005886">
    <property type="term" value="C:plasma membrane"/>
    <property type="evidence" value="ECO:0007669"/>
    <property type="project" value="TreeGrafter"/>
</dbReference>
<keyword evidence="4 5" id="KW-0472">Membrane</keyword>
<protein>
    <submittedName>
        <fullName evidence="6">Energy-coupling factor transport system permease protein</fullName>
    </submittedName>
</protein>
<evidence type="ECO:0000256" key="2">
    <source>
        <dbReference type="ARBA" id="ARBA00022692"/>
    </source>
</evidence>
<dbReference type="OrthoDB" id="8635523at2"/>
<feature type="transmembrane region" description="Helical" evidence="5">
    <location>
        <begin position="193"/>
        <end position="212"/>
    </location>
</feature>
<dbReference type="Proteomes" id="UP000182360">
    <property type="component" value="Unassembled WGS sequence"/>
</dbReference>
<gene>
    <name evidence="6" type="ORF">SAMN04487977_103106</name>
</gene>
<dbReference type="RefSeq" id="WP_074642165.1">
    <property type="nucleotide sequence ID" value="NZ_FOFU01000003.1"/>
</dbReference>
<evidence type="ECO:0000256" key="1">
    <source>
        <dbReference type="ARBA" id="ARBA00004141"/>
    </source>
</evidence>
<dbReference type="PANTHER" id="PTHR33514:SF1">
    <property type="entry name" value="ABC TRANSPORTER PERMEASE"/>
    <property type="match status" value="1"/>
</dbReference>
<comment type="subcellular location">
    <subcellularLocation>
        <location evidence="1">Membrane</location>
        <topology evidence="1">Multi-pass membrane protein</topology>
    </subcellularLocation>
</comment>
<evidence type="ECO:0000256" key="4">
    <source>
        <dbReference type="ARBA" id="ARBA00023136"/>
    </source>
</evidence>
<evidence type="ECO:0000256" key="3">
    <source>
        <dbReference type="ARBA" id="ARBA00022989"/>
    </source>
</evidence>
<evidence type="ECO:0000313" key="7">
    <source>
        <dbReference type="Proteomes" id="UP000182360"/>
    </source>
</evidence>
<feature type="transmembrane region" description="Helical" evidence="5">
    <location>
        <begin position="113"/>
        <end position="134"/>
    </location>
</feature>
<feature type="transmembrane region" description="Helical" evidence="5">
    <location>
        <begin position="37"/>
        <end position="55"/>
    </location>
</feature>
<keyword evidence="3 5" id="KW-1133">Transmembrane helix</keyword>
<dbReference type="CDD" id="cd16914">
    <property type="entry name" value="EcfT"/>
    <property type="match status" value="1"/>
</dbReference>
<feature type="transmembrane region" description="Helical" evidence="5">
    <location>
        <begin position="12"/>
        <end position="31"/>
    </location>
</feature>
<evidence type="ECO:0000256" key="5">
    <source>
        <dbReference type="SAM" id="Phobius"/>
    </source>
</evidence>